<proteinExistence type="predicted"/>
<accession>A0A3C1KMB0</accession>
<evidence type="ECO:0008006" key="5">
    <source>
        <dbReference type="Google" id="ProtNLM"/>
    </source>
</evidence>
<evidence type="ECO:0000313" key="4">
    <source>
        <dbReference type="Proteomes" id="UP000259273"/>
    </source>
</evidence>
<evidence type="ECO:0000313" key="3">
    <source>
        <dbReference type="EMBL" id="HAN27862.1"/>
    </source>
</evidence>
<reference evidence="3 4" key="1">
    <citation type="journal article" date="2018" name="Nat. Biotechnol.">
        <title>A standardized bacterial taxonomy based on genome phylogeny substantially revises the tree of life.</title>
        <authorList>
            <person name="Parks D.H."/>
            <person name="Chuvochina M."/>
            <person name="Waite D.W."/>
            <person name="Rinke C."/>
            <person name="Skarshewski A."/>
            <person name="Chaumeil P.A."/>
            <person name="Hugenholtz P."/>
        </authorList>
    </citation>
    <scope>NUCLEOTIDE SEQUENCE [LARGE SCALE GENOMIC DNA]</scope>
    <source>
        <strain evidence="3">UBA9158</strain>
    </source>
</reference>
<evidence type="ECO:0000259" key="2">
    <source>
        <dbReference type="Pfam" id="PF12172"/>
    </source>
</evidence>
<gene>
    <name evidence="3" type="ORF">DCP75_09115</name>
</gene>
<name>A0A3C1KMB0_9GAMM</name>
<dbReference type="InterPro" id="IPR022002">
    <property type="entry name" value="ChsH2_Znr"/>
</dbReference>
<dbReference type="InterPro" id="IPR012340">
    <property type="entry name" value="NA-bd_OB-fold"/>
</dbReference>
<protein>
    <recommendedName>
        <fullName evidence="5">Zn-ribbon domain-containing OB-fold protein</fullName>
    </recommendedName>
</protein>
<organism evidence="3 4">
    <name type="scientific">Haliea salexigens</name>
    <dbReference type="NCBI Taxonomy" id="287487"/>
    <lineage>
        <taxon>Bacteria</taxon>
        <taxon>Pseudomonadati</taxon>
        <taxon>Pseudomonadota</taxon>
        <taxon>Gammaproteobacteria</taxon>
        <taxon>Cellvibrionales</taxon>
        <taxon>Halieaceae</taxon>
        <taxon>Haliea</taxon>
    </lineage>
</organism>
<dbReference type="SUPFAM" id="SSF50249">
    <property type="entry name" value="Nucleic acid-binding proteins"/>
    <property type="match status" value="1"/>
</dbReference>
<dbReference type="EMBL" id="DMND01000128">
    <property type="protein sequence ID" value="HAN27862.1"/>
    <property type="molecule type" value="Genomic_DNA"/>
</dbReference>
<dbReference type="Pfam" id="PF12172">
    <property type="entry name" value="zf-ChsH2"/>
    <property type="match status" value="1"/>
</dbReference>
<dbReference type="InterPro" id="IPR002878">
    <property type="entry name" value="ChsH2_C"/>
</dbReference>
<feature type="domain" description="ChsH2 rubredoxin-like zinc ribbon" evidence="2">
    <location>
        <begin position="46"/>
        <end position="80"/>
    </location>
</feature>
<dbReference type="Proteomes" id="UP000259273">
    <property type="component" value="Unassembled WGS sequence"/>
</dbReference>
<dbReference type="Pfam" id="PF01796">
    <property type="entry name" value="OB_ChsH2_C"/>
    <property type="match status" value="1"/>
</dbReference>
<sequence>MRATACCTRRAASCPATAHSFSAGSRADMERIQPASGALADAYIAGCRVGELRLQRCGSCGIYQFYPRIICGSCLSDELEWSAASGHGEIRSFTVVRRPISKAYEAPYVVALIKLEEGPTLMSHIVDCAPEAVAVGLSVQVKFAAWSENVTLPVFTLDSQRGSSS</sequence>
<dbReference type="PANTHER" id="PTHR34075:SF5">
    <property type="entry name" value="BLR3430 PROTEIN"/>
    <property type="match status" value="1"/>
</dbReference>
<dbReference type="Gene3D" id="6.10.30.10">
    <property type="match status" value="1"/>
</dbReference>
<comment type="caution">
    <text evidence="3">The sequence shown here is derived from an EMBL/GenBank/DDBJ whole genome shotgun (WGS) entry which is preliminary data.</text>
</comment>
<feature type="domain" description="ChsH2 C-terminal OB-fold" evidence="1">
    <location>
        <begin position="81"/>
        <end position="143"/>
    </location>
</feature>
<dbReference type="AlphaFoldDB" id="A0A3C1KMB0"/>
<dbReference type="InterPro" id="IPR052513">
    <property type="entry name" value="Thioester_dehydratase-like"/>
</dbReference>
<evidence type="ECO:0000259" key="1">
    <source>
        <dbReference type="Pfam" id="PF01796"/>
    </source>
</evidence>
<dbReference type="PANTHER" id="PTHR34075">
    <property type="entry name" value="BLR3430 PROTEIN"/>
    <property type="match status" value="1"/>
</dbReference>